<comment type="catalytic activity">
    <reaction evidence="8">
        <text>L-threonyl-[protein] + ATP = 3-O-(5'-adenylyl)-L-threonyl-[protein] + diphosphate</text>
        <dbReference type="Rhea" id="RHEA:54292"/>
        <dbReference type="Rhea" id="RHEA-COMP:11060"/>
        <dbReference type="Rhea" id="RHEA-COMP:13847"/>
        <dbReference type="ChEBI" id="CHEBI:30013"/>
        <dbReference type="ChEBI" id="CHEBI:30616"/>
        <dbReference type="ChEBI" id="CHEBI:33019"/>
        <dbReference type="ChEBI" id="CHEBI:138113"/>
        <dbReference type="EC" id="2.7.7.108"/>
    </reaction>
</comment>
<sequence>MGTESAKTGWCLESSYTSLPSSFYTVIDPNPVNHPQMVIFNKQLAASLGLNAKQLQIDAASLSGNEIPEGSVPLAQAYAGHQFGNFTMLGDGRAMLIGEQITPSGKRMDIQLKGSGPTPYSRRGDGRAALGPMLREYIISEAMHGLGIPTTRSLAVVATGEPIYRETELPGAILTRTAASHLRVGTFQYAANWTSEEELRALADYAIDRHYPEIKDDDNRYLSLLQEVMKRQAELISKWMLVGFIHGVMNTDNMTISGETIDYGPCAFMDTYDPETVFSSIDVQGRYAYVNQPGIGGWNLARFAESLLPLLHKEQEEAVKIAQEAISGYPELYKQQWYKGMRSKLGIFNEEKEDETLIQQLLTMMQKEKADYTNTFVALTFNRETVLSKNQDLADWKARWQERLSRQEESEAAIHQLMRNSNPAIIPRNHHVEAALDAAVNGDLTVMEKLLHALSNPYEHSEKQVAYAEPPGPECGPYETYCGT</sequence>
<dbReference type="InterPro" id="IPR003846">
    <property type="entry name" value="SelO"/>
</dbReference>
<comment type="similarity">
    <text evidence="1 8">Belongs to the SELO family.</text>
</comment>
<evidence type="ECO:0000256" key="8">
    <source>
        <dbReference type="HAMAP-Rule" id="MF_00692"/>
    </source>
</evidence>
<evidence type="ECO:0000256" key="6">
    <source>
        <dbReference type="ARBA" id="ARBA00022840"/>
    </source>
</evidence>
<comment type="catalytic activity">
    <reaction evidence="8">
        <text>L-seryl-[protein] + ATP = 3-O-(5'-adenylyl)-L-seryl-[protein] + diphosphate</text>
        <dbReference type="Rhea" id="RHEA:58120"/>
        <dbReference type="Rhea" id="RHEA-COMP:9863"/>
        <dbReference type="Rhea" id="RHEA-COMP:15073"/>
        <dbReference type="ChEBI" id="CHEBI:29999"/>
        <dbReference type="ChEBI" id="CHEBI:30616"/>
        <dbReference type="ChEBI" id="CHEBI:33019"/>
        <dbReference type="ChEBI" id="CHEBI:142516"/>
        <dbReference type="EC" id="2.7.7.108"/>
    </reaction>
</comment>
<evidence type="ECO:0000256" key="3">
    <source>
        <dbReference type="ARBA" id="ARBA00022695"/>
    </source>
</evidence>
<dbReference type="PANTHER" id="PTHR32057:SF14">
    <property type="entry name" value="PROTEIN ADENYLYLTRANSFERASE SELO, MITOCHONDRIAL"/>
    <property type="match status" value="1"/>
</dbReference>
<feature type="binding site" evidence="8">
    <location>
        <position position="126"/>
    </location>
    <ligand>
        <name>ATP</name>
        <dbReference type="ChEBI" id="CHEBI:30616"/>
    </ligand>
</feature>
<feature type="binding site" evidence="8">
    <location>
        <position position="183"/>
    </location>
    <ligand>
        <name>ATP</name>
        <dbReference type="ChEBI" id="CHEBI:30616"/>
    </ligand>
</feature>
<protein>
    <recommendedName>
        <fullName evidence="8">Protein nucleotidyltransferase YdiU</fullName>
        <ecNumber evidence="8">2.7.7.-</ecNumber>
    </recommendedName>
    <alternativeName>
        <fullName evidence="8">Protein adenylyltransferase YdiU</fullName>
        <ecNumber evidence="8">2.7.7.108</ecNumber>
    </alternativeName>
    <alternativeName>
        <fullName evidence="8">Protein uridylyltransferase YdiU</fullName>
        <ecNumber evidence="8">2.7.7.-</ecNumber>
    </alternativeName>
</protein>
<gene>
    <name evidence="8" type="primary">ydiU</name>
    <name evidence="8" type="synonym">selO</name>
    <name evidence="9" type="ORF">J9317_03470</name>
</gene>
<dbReference type="HAMAP" id="MF_00692">
    <property type="entry name" value="SelO"/>
    <property type="match status" value="1"/>
</dbReference>
<keyword evidence="2 8" id="KW-0808">Transferase</keyword>
<feature type="binding site" evidence="8">
    <location>
        <position position="113"/>
    </location>
    <ligand>
        <name>ATP</name>
        <dbReference type="ChEBI" id="CHEBI:30616"/>
    </ligand>
</feature>
<dbReference type="EMBL" id="JAGVRK010000001">
    <property type="protein sequence ID" value="MBS2967834.1"/>
    <property type="molecule type" value="Genomic_DNA"/>
</dbReference>
<feature type="binding site" evidence="8">
    <location>
        <position position="90"/>
    </location>
    <ligand>
        <name>ATP</name>
        <dbReference type="ChEBI" id="CHEBI:30616"/>
    </ligand>
</feature>
<keyword evidence="3 8" id="KW-0548">Nucleotidyltransferase</keyword>
<evidence type="ECO:0000256" key="4">
    <source>
        <dbReference type="ARBA" id="ARBA00022723"/>
    </source>
</evidence>
<evidence type="ECO:0000313" key="9">
    <source>
        <dbReference type="EMBL" id="MBS2967834.1"/>
    </source>
</evidence>
<accession>A0ABS5LBJ7</accession>
<dbReference type="EC" id="2.7.7.108" evidence="8"/>
<comment type="catalytic activity">
    <reaction evidence="8">
        <text>L-histidyl-[protein] + UTP = N(tele)-(5'-uridylyl)-L-histidyl-[protein] + diphosphate</text>
        <dbReference type="Rhea" id="RHEA:83891"/>
        <dbReference type="Rhea" id="RHEA-COMP:9745"/>
        <dbReference type="Rhea" id="RHEA-COMP:20239"/>
        <dbReference type="ChEBI" id="CHEBI:29979"/>
        <dbReference type="ChEBI" id="CHEBI:33019"/>
        <dbReference type="ChEBI" id="CHEBI:46398"/>
        <dbReference type="ChEBI" id="CHEBI:233474"/>
    </reaction>
</comment>
<keyword evidence="10" id="KW-1185">Reference proteome</keyword>
<dbReference type="EC" id="2.7.7.-" evidence="8"/>
<evidence type="ECO:0000256" key="1">
    <source>
        <dbReference type="ARBA" id="ARBA00009747"/>
    </source>
</evidence>
<feature type="binding site" evidence="8">
    <location>
        <position position="176"/>
    </location>
    <ligand>
        <name>ATP</name>
        <dbReference type="ChEBI" id="CHEBI:30616"/>
    </ligand>
</feature>
<organism evidence="9 10">
    <name type="scientific">Metabacillus flavus</name>
    <dbReference type="NCBI Taxonomy" id="2823519"/>
    <lineage>
        <taxon>Bacteria</taxon>
        <taxon>Bacillati</taxon>
        <taxon>Bacillota</taxon>
        <taxon>Bacilli</taxon>
        <taxon>Bacillales</taxon>
        <taxon>Bacillaceae</taxon>
        <taxon>Metabacillus</taxon>
    </lineage>
</organism>
<evidence type="ECO:0000256" key="2">
    <source>
        <dbReference type="ARBA" id="ARBA00022679"/>
    </source>
</evidence>
<evidence type="ECO:0000256" key="7">
    <source>
        <dbReference type="ARBA" id="ARBA00022842"/>
    </source>
</evidence>
<feature type="binding site" evidence="8">
    <location>
        <position position="93"/>
    </location>
    <ligand>
        <name>ATP</name>
        <dbReference type="ChEBI" id="CHEBI:30616"/>
    </ligand>
</feature>
<dbReference type="NCBIfam" id="NF000658">
    <property type="entry name" value="PRK00029.1"/>
    <property type="match status" value="1"/>
</dbReference>
<keyword evidence="8" id="KW-0464">Manganese</keyword>
<evidence type="ECO:0000313" key="10">
    <source>
        <dbReference type="Proteomes" id="UP000682403"/>
    </source>
</evidence>
<dbReference type="PANTHER" id="PTHR32057">
    <property type="entry name" value="PROTEIN ADENYLYLTRANSFERASE SELO, MITOCHONDRIAL"/>
    <property type="match status" value="1"/>
</dbReference>
<comment type="catalytic activity">
    <reaction evidence="8">
        <text>L-seryl-[protein] + UTP = O-(5'-uridylyl)-L-seryl-[protein] + diphosphate</text>
        <dbReference type="Rhea" id="RHEA:64604"/>
        <dbReference type="Rhea" id="RHEA-COMP:9863"/>
        <dbReference type="Rhea" id="RHEA-COMP:16635"/>
        <dbReference type="ChEBI" id="CHEBI:29999"/>
        <dbReference type="ChEBI" id="CHEBI:33019"/>
        <dbReference type="ChEBI" id="CHEBI:46398"/>
        <dbReference type="ChEBI" id="CHEBI:156051"/>
    </reaction>
</comment>
<feature type="active site" description="Proton acceptor" evidence="8">
    <location>
        <position position="252"/>
    </location>
</feature>
<proteinExistence type="inferred from homology"/>
<feature type="binding site" evidence="8">
    <location>
        <position position="253"/>
    </location>
    <ligand>
        <name>Mg(2+)</name>
        <dbReference type="ChEBI" id="CHEBI:18420"/>
    </ligand>
</feature>
<reference evidence="9 10" key="1">
    <citation type="submission" date="2021-04" db="EMBL/GenBank/DDBJ databases">
        <title>Metabacillus sp. strain KIGAM252 whole genome sequence.</title>
        <authorList>
            <person name="Seo M.-J."/>
            <person name="Cho E.-S."/>
            <person name="Hwang C.Y."/>
            <person name="Yoon D.J."/>
        </authorList>
    </citation>
    <scope>NUCLEOTIDE SEQUENCE [LARGE SCALE GENOMIC DNA]</scope>
    <source>
        <strain evidence="9 10">KIGAM252</strain>
    </source>
</reference>
<feature type="binding site" evidence="8">
    <location>
        <position position="262"/>
    </location>
    <ligand>
        <name>ATP</name>
        <dbReference type="ChEBI" id="CHEBI:30616"/>
    </ligand>
</feature>
<feature type="binding site" evidence="8">
    <location>
        <position position="125"/>
    </location>
    <ligand>
        <name>ATP</name>
        <dbReference type="ChEBI" id="CHEBI:30616"/>
    </ligand>
</feature>
<evidence type="ECO:0000256" key="5">
    <source>
        <dbReference type="ARBA" id="ARBA00022741"/>
    </source>
</evidence>
<keyword evidence="4 8" id="KW-0479">Metal-binding</keyword>
<comment type="catalytic activity">
    <reaction evidence="8">
        <text>L-tyrosyl-[protein] + UTP = O-(5'-uridylyl)-L-tyrosyl-[protein] + diphosphate</text>
        <dbReference type="Rhea" id="RHEA:83887"/>
        <dbReference type="Rhea" id="RHEA-COMP:10136"/>
        <dbReference type="Rhea" id="RHEA-COMP:20238"/>
        <dbReference type="ChEBI" id="CHEBI:33019"/>
        <dbReference type="ChEBI" id="CHEBI:46398"/>
        <dbReference type="ChEBI" id="CHEBI:46858"/>
        <dbReference type="ChEBI" id="CHEBI:90602"/>
    </reaction>
</comment>
<keyword evidence="5 8" id="KW-0547">Nucleotide-binding</keyword>
<feature type="binding site" evidence="8">
    <location>
        <position position="92"/>
    </location>
    <ligand>
        <name>ATP</name>
        <dbReference type="ChEBI" id="CHEBI:30616"/>
    </ligand>
</feature>
<comment type="function">
    <text evidence="8">Nucleotidyltransferase involved in the post-translational modification of proteins. It can catalyze the addition of adenosine monophosphate (AMP) or uridine monophosphate (UMP) to a protein, resulting in modifications known as AMPylation and UMPylation.</text>
</comment>
<dbReference type="Pfam" id="PF02696">
    <property type="entry name" value="SelO"/>
    <property type="match status" value="1"/>
</dbReference>
<keyword evidence="6 8" id="KW-0067">ATP-binding</keyword>
<comment type="cofactor">
    <cofactor evidence="8">
        <name>Mg(2+)</name>
        <dbReference type="ChEBI" id="CHEBI:18420"/>
    </cofactor>
    <cofactor evidence="8">
        <name>Mn(2+)</name>
        <dbReference type="ChEBI" id="CHEBI:29035"/>
    </cofactor>
</comment>
<dbReference type="Proteomes" id="UP000682403">
    <property type="component" value="Unassembled WGS sequence"/>
</dbReference>
<name>A0ABS5LBJ7_9BACI</name>
<feature type="binding site" evidence="8">
    <location>
        <position position="262"/>
    </location>
    <ligand>
        <name>Mg(2+)</name>
        <dbReference type="ChEBI" id="CHEBI:18420"/>
    </ligand>
</feature>
<comment type="caution">
    <text evidence="9">The sequence shown here is derived from an EMBL/GenBank/DDBJ whole genome shotgun (WGS) entry which is preliminary data.</text>
</comment>
<comment type="catalytic activity">
    <reaction evidence="8">
        <text>L-tyrosyl-[protein] + ATP = O-(5'-adenylyl)-L-tyrosyl-[protein] + diphosphate</text>
        <dbReference type="Rhea" id="RHEA:54288"/>
        <dbReference type="Rhea" id="RHEA-COMP:10136"/>
        <dbReference type="Rhea" id="RHEA-COMP:13846"/>
        <dbReference type="ChEBI" id="CHEBI:30616"/>
        <dbReference type="ChEBI" id="CHEBI:33019"/>
        <dbReference type="ChEBI" id="CHEBI:46858"/>
        <dbReference type="ChEBI" id="CHEBI:83624"/>
        <dbReference type="EC" id="2.7.7.108"/>
    </reaction>
</comment>
<dbReference type="RefSeq" id="WP_211556496.1">
    <property type="nucleotide sequence ID" value="NZ_JAGVRK010000001.1"/>
</dbReference>
<keyword evidence="7 8" id="KW-0460">Magnesium</keyword>